<reference evidence="1" key="1">
    <citation type="journal article" date="2014" name="Int. J. Syst. Evol. Microbiol.">
        <title>Complete genome sequence of Corynebacterium casei LMG S-19264T (=DSM 44701T), isolated from a smear-ripened cheese.</title>
        <authorList>
            <consortium name="US DOE Joint Genome Institute (JGI-PGF)"/>
            <person name="Walter F."/>
            <person name="Albersmeier A."/>
            <person name="Kalinowski J."/>
            <person name="Ruckert C."/>
        </authorList>
    </citation>
    <scope>NUCLEOTIDE SEQUENCE</scope>
    <source>
        <strain evidence="1">JCM 3035</strain>
    </source>
</reference>
<evidence type="ECO:0000313" key="1">
    <source>
        <dbReference type="EMBL" id="GGK96438.1"/>
    </source>
</evidence>
<sequence length="576" mass="63485">MVVASKPDVVEAANGAPESTGTVVVTFDRNPDAYRHWKLRTDGPVAWLEMDVDEQGGLVPGYELKLNSYDLGVDIELYDALQRLRFEHPEVRSVVVTSAKEKVFCAGANIRMLAASPHHWKVNFCKFTNETRNSMEDASEHSGLTFIAAVNGSCAGGGYELALACDKILLIDDNSSSVSLPEVPLLGVLPGTGGLTRVTDKRRVRKDLADLFATRSDGVRGKTAVDWRLVDEVVPRRDFRTVVEQRAVEAAGHSTRPTDAEGVELTPLERDVTEDGITYQYVRAEYDRPLGLVRITVRGPVEDAPADAAAIHDEGVGGWLLAVTRELDDLILRLRANETELGTWVLRTEGDSALVLAHEQAVLGAAAEGDWLSNEILHYYKRTLKRLDVTSRSLIALIEPGSCFAGLLLELALACDLQYMLDGPPIEDPDSDERAGLTLSEANFGTFPMGNGLTRLQSRFYQEDDHLEWLRREAGQPLSAAQARELGLVTDAPDDIDWEDEIRIVLESRAALSPDALTGMEANHRFVGPETIETKIFGRLTAWQNWIFIRPNAAGPEGALRRYGTGQKAVYDRKRV</sequence>
<dbReference type="InterPro" id="IPR017633">
    <property type="entry name" value="Benz-CoA_dihydrodiol_lyase"/>
</dbReference>
<accession>A0A917R9X8</accession>
<dbReference type="Gene3D" id="3.90.226.10">
    <property type="entry name" value="2-enoyl-CoA Hydratase, Chain A, domain 1"/>
    <property type="match status" value="2"/>
</dbReference>
<protein>
    <submittedName>
        <fullName evidence="1">Enoyl-CoA hydratase</fullName>
    </submittedName>
</protein>
<organism evidence="1 2">
    <name type="scientific">Streptomyces flaveus</name>
    <dbReference type="NCBI Taxonomy" id="66370"/>
    <lineage>
        <taxon>Bacteria</taxon>
        <taxon>Bacillati</taxon>
        <taxon>Actinomycetota</taxon>
        <taxon>Actinomycetes</taxon>
        <taxon>Kitasatosporales</taxon>
        <taxon>Streptomycetaceae</taxon>
        <taxon>Streptomyces</taxon>
        <taxon>Streptomyces aurantiacus group</taxon>
    </lineage>
</organism>
<dbReference type="GO" id="GO:0016829">
    <property type="term" value="F:lyase activity"/>
    <property type="evidence" value="ECO:0007669"/>
    <property type="project" value="InterPro"/>
</dbReference>
<dbReference type="RefSeq" id="WP_189325474.1">
    <property type="nucleotide sequence ID" value="NZ_BMPQ01000022.1"/>
</dbReference>
<proteinExistence type="predicted"/>
<dbReference type="GO" id="GO:0006635">
    <property type="term" value="P:fatty acid beta-oxidation"/>
    <property type="evidence" value="ECO:0007669"/>
    <property type="project" value="TreeGrafter"/>
</dbReference>
<dbReference type="Pfam" id="PF00378">
    <property type="entry name" value="ECH_1"/>
    <property type="match status" value="1"/>
</dbReference>
<dbReference type="Proteomes" id="UP000637788">
    <property type="component" value="Unassembled WGS sequence"/>
</dbReference>
<comment type="caution">
    <text evidence="1">The sequence shown here is derived from an EMBL/GenBank/DDBJ whole genome shotgun (WGS) entry which is preliminary data.</text>
</comment>
<evidence type="ECO:0000313" key="2">
    <source>
        <dbReference type="Proteomes" id="UP000637788"/>
    </source>
</evidence>
<dbReference type="AlphaFoldDB" id="A0A917R9X8"/>
<dbReference type="CDD" id="cd06558">
    <property type="entry name" value="crotonase-like"/>
    <property type="match status" value="1"/>
</dbReference>
<gene>
    <name evidence="1" type="primary">paaG</name>
    <name evidence="1" type="ORF">GCM10010094_66590</name>
</gene>
<dbReference type="NCBIfam" id="TIGR03222">
    <property type="entry name" value="benzo_boxC"/>
    <property type="match status" value="1"/>
</dbReference>
<dbReference type="InterPro" id="IPR001753">
    <property type="entry name" value="Enoyl-CoA_hydra/iso"/>
</dbReference>
<dbReference type="PANTHER" id="PTHR11941">
    <property type="entry name" value="ENOYL-COA HYDRATASE-RELATED"/>
    <property type="match status" value="1"/>
</dbReference>
<dbReference type="EMBL" id="BMPQ01000022">
    <property type="protein sequence ID" value="GGK96438.1"/>
    <property type="molecule type" value="Genomic_DNA"/>
</dbReference>
<name>A0A917R9X8_9ACTN</name>
<dbReference type="PANTHER" id="PTHR11941:SF54">
    <property type="entry name" value="ENOYL-COA HYDRATASE, MITOCHONDRIAL"/>
    <property type="match status" value="1"/>
</dbReference>
<keyword evidence="2" id="KW-1185">Reference proteome</keyword>
<dbReference type="InterPro" id="IPR029045">
    <property type="entry name" value="ClpP/crotonase-like_dom_sf"/>
</dbReference>
<reference evidence="1" key="2">
    <citation type="submission" date="2020-09" db="EMBL/GenBank/DDBJ databases">
        <authorList>
            <person name="Sun Q."/>
            <person name="Ohkuma M."/>
        </authorList>
    </citation>
    <scope>NUCLEOTIDE SEQUENCE</scope>
    <source>
        <strain evidence="1">JCM 3035</strain>
    </source>
</reference>
<dbReference type="SUPFAM" id="SSF52096">
    <property type="entry name" value="ClpP/crotonase"/>
    <property type="match status" value="2"/>
</dbReference>